<dbReference type="AlphaFoldDB" id="A0A9E8LWJ7"/>
<evidence type="ECO:0000256" key="2">
    <source>
        <dbReference type="ARBA" id="ARBA00023002"/>
    </source>
</evidence>
<organism evidence="3 4">
    <name type="scientific">Fervidibacillus albus</name>
    <dbReference type="NCBI Taxonomy" id="2980026"/>
    <lineage>
        <taxon>Bacteria</taxon>
        <taxon>Bacillati</taxon>
        <taxon>Bacillota</taxon>
        <taxon>Bacilli</taxon>
        <taxon>Bacillales</taxon>
        <taxon>Bacillaceae</taxon>
        <taxon>Fervidibacillus</taxon>
    </lineage>
</organism>
<evidence type="ECO:0000313" key="4">
    <source>
        <dbReference type="Proteomes" id="UP001164718"/>
    </source>
</evidence>
<dbReference type="PANTHER" id="PTHR42879:SF2">
    <property type="entry name" value="3-OXOACYL-[ACYL-CARRIER-PROTEIN] REDUCTASE FABG"/>
    <property type="match status" value="1"/>
</dbReference>
<dbReference type="KEGG" id="faf:OE104_05530"/>
<dbReference type="SUPFAM" id="SSF51735">
    <property type="entry name" value="NAD(P)-binding Rossmann-fold domains"/>
    <property type="match status" value="1"/>
</dbReference>
<dbReference type="Proteomes" id="UP001164718">
    <property type="component" value="Chromosome"/>
</dbReference>
<dbReference type="Pfam" id="PF13561">
    <property type="entry name" value="adh_short_C2"/>
    <property type="match status" value="1"/>
</dbReference>
<dbReference type="EMBL" id="CP106878">
    <property type="protein sequence ID" value="WAA10777.1"/>
    <property type="molecule type" value="Genomic_DNA"/>
</dbReference>
<dbReference type="PRINTS" id="PR00081">
    <property type="entry name" value="GDHRDH"/>
</dbReference>
<dbReference type="InterPro" id="IPR002347">
    <property type="entry name" value="SDR_fam"/>
</dbReference>
<evidence type="ECO:0000256" key="1">
    <source>
        <dbReference type="ARBA" id="ARBA00006484"/>
    </source>
</evidence>
<dbReference type="NCBIfam" id="NF047420">
    <property type="entry name" value="EF_P_mod_YmfI"/>
    <property type="match status" value="1"/>
</dbReference>
<dbReference type="GO" id="GO:0016491">
    <property type="term" value="F:oxidoreductase activity"/>
    <property type="evidence" value="ECO:0007669"/>
    <property type="project" value="UniProtKB-KW"/>
</dbReference>
<dbReference type="FunFam" id="3.40.50.720:FF:000173">
    <property type="entry name" value="3-oxoacyl-[acyl-carrier protein] reductase"/>
    <property type="match status" value="1"/>
</dbReference>
<evidence type="ECO:0000313" key="3">
    <source>
        <dbReference type="EMBL" id="WAA10777.1"/>
    </source>
</evidence>
<dbReference type="CDD" id="cd05233">
    <property type="entry name" value="SDR_c"/>
    <property type="match status" value="1"/>
</dbReference>
<dbReference type="RefSeq" id="WP_275418580.1">
    <property type="nucleotide sequence ID" value="NZ_CP106878.1"/>
</dbReference>
<keyword evidence="2" id="KW-0560">Oxidoreductase</keyword>
<dbReference type="InterPro" id="IPR050259">
    <property type="entry name" value="SDR"/>
</dbReference>
<comment type="similarity">
    <text evidence="1">Belongs to the short-chain dehydrogenases/reductases (SDR) family.</text>
</comment>
<keyword evidence="4" id="KW-1185">Reference proteome</keyword>
<reference evidence="3" key="1">
    <citation type="submission" date="2022-09" db="EMBL/GenBank/DDBJ databases">
        <title>Complete Genomes of Fervidibacillus albus and Fervidibacillus halotolerans isolated from tidal flat sediments.</title>
        <authorList>
            <person name="Kwon K.K."/>
            <person name="Yang S.-H."/>
            <person name="Park M.J."/>
            <person name="Oh H.-M."/>
        </authorList>
    </citation>
    <scope>NUCLEOTIDE SEQUENCE</scope>
    <source>
        <strain evidence="3">MEBiC13591</strain>
    </source>
</reference>
<proteinExistence type="inferred from homology"/>
<gene>
    <name evidence="3" type="ORF">OE104_05530</name>
</gene>
<dbReference type="PANTHER" id="PTHR42879">
    <property type="entry name" value="3-OXOACYL-(ACYL-CARRIER-PROTEIN) REDUCTASE"/>
    <property type="match status" value="1"/>
</dbReference>
<dbReference type="Gene3D" id="3.40.50.720">
    <property type="entry name" value="NAD(P)-binding Rossmann-like Domain"/>
    <property type="match status" value="1"/>
</dbReference>
<sequence length="244" mass="26918">MKKFILITGASGEIGRSIASNLANQGYSLYLHYYENKDSIERLIKNFQQQDFANNQEFIPIQADLTTEIGVKKLCQETFQLYGIVHNSGISLSKLLTEMDDGEINRLIALHLTSPIKITKKLLPKMVRNRKGNIVFVSSIWGQTGASCETVYSAVKGGQISFAKALSKEVARNGIRVNVVAPGAIDTKMLSHLTDAEKMQLMEEIPIGTLGSPKDVAEAVAFLFSEKTSYITGHVLNVNGGWYM</sequence>
<dbReference type="PRINTS" id="PR00080">
    <property type="entry name" value="SDRFAMILY"/>
</dbReference>
<dbReference type="InterPro" id="IPR036291">
    <property type="entry name" value="NAD(P)-bd_dom_sf"/>
</dbReference>
<name>A0A9E8LWJ7_9BACI</name>
<protein>
    <submittedName>
        <fullName evidence="3">SDR family oxidoreductase</fullName>
    </submittedName>
</protein>
<accession>A0A9E8LWJ7</accession>